<feature type="domain" description="Xaa-Pro dipeptidyl-peptidase C-terminal" evidence="2">
    <location>
        <begin position="317"/>
        <end position="553"/>
    </location>
</feature>
<dbReference type="PANTHER" id="PTHR43056:SF10">
    <property type="entry name" value="COCE_NOND FAMILY, PUTATIVE (AFU_ORTHOLOGUE AFUA_7G00600)-RELATED"/>
    <property type="match status" value="1"/>
</dbReference>
<dbReference type="InterPro" id="IPR011008">
    <property type="entry name" value="Dimeric_a/b-barrel"/>
</dbReference>
<dbReference type="EMBL" id="JAADJF010000051">
    <property type="protein sequence ID" value="KAF4442094.1"/>
    <property type="molecule type" value="Genomic_DNA"/>
</dbReference>
<evidence type="ECO:0000259" key="2">
    <source>
        <dbReference type="SMART" id="SM00939"/>
    </source>
</evidence>
<sequence length="826" mass="93666">MADIALTEAELVKTRRLGKFIKAWDPEQRGVGKPNPRTKLEGPLVVQKDIAIPVRDGTILRANVYRHKDHLDEKLPIILNYSVYGKDGGTDIAVFPPSAGLDAARITDQYLFGAADPLWWCSVGYIVASVDARGSYMSDGDKSYYSRDVGLDGYDVVEWLSSQEWSNGKVAIYGASGYAMVAWLVAAEQPPSLAAMIPIDGMTDMYREISWKGGIPETQFNELYPVFFNWGRGDVEDPVNDYVSHVYFDEYWRSKIPALERITCPTYIIAGWSDHGLHTRGTMNAYYKIPAKKKYLEIHQYQKWEWSVTEESLKRQRAFLDTFLLGKQTEVQFWPQVRYAMREKYYTGEWRYADKFPPPETEYTQFFPTSSLGLSRVSNPPTQSVSFDARNDEVEFELPMRGSFEMAGHSKLKLWVEVQGGNDLDLFITLRKRGHNGKDVYFPWMTVVDTGPVAFGWQRVSRRELDEAKSTRWQPYHTHQRDLELSPGEIVPVEIEILPTSCRFRPGERLVLVVSGHDYGNFPTGVPIPRHQKTVNQGTAVVHFGGSFDSHLLLPVIPPVPSSYFKGKAPVKMSMVARRVKGWSDEKFLDEYTNIHAQMTSKIGAVVPILRNYTQLVACPHVEVPGLSKVIGGSTLPWDCMTTLAWSSKSSLWGSFRDPSYRATAKSHVFVDENDTIGIVSQVAFEIIYDPILFEKRSDACLVSVMLAGSPTIDDAGRTKALEQRFCAIRDAFKGTIVLRYALNRRVLHPDESKEFFHDTPFQTADWKSIAALEQYWFSSKDEAAMFLENKETQKVLGQLPDSFDALHSIVIIGREHIVVQKDLTV</sequence>
<dbReference type="OrthoDB" id="2578740at2759"/>
<dbReference type="GO" id="GO:0008239">
    <property type="term" value="F:dipeptidyl-peptidase activity"/>
    <property type="evidence" value="ECO:0007669"/>
    <property type="project" value="InterPro"/>
</dbReference>
<dbReference type="SUPFAM" id="SSF49785">
    <property type="entry name" value="Galactose-binding domain-like"/>
    <property type="match status" value="1"/>
</dbReference>
<dbReference type="PANTHER" id="PTHR43056">
    <property type="entry name" value="PEPTIDASE S9 PROLYL OLIGOPEPTIDASE"/>
    <property type="match status" value="1"/>
</dbReference>
<dbReference type="SUPFAM" id="SSF53474">
    <property type="entry name" value="alpha/beta-Hydrolases"/>
    <property type="match status" value="1"/>
</dbReference>
<comment type="caution">
    <text evidence="3">The sequence shown here is derived from an EMBL/GenBank/DDBJ whole genome shotgun (WGS) entry which is preliminary data.</text>
</comment>
<dbReference type="Pfam" id="PF08530">
    <property type="entry name" value="PepX_C"/>
    <property type="match status" value="1"/>
</dbReference>
<dbReference type="Gene3D" id="2.60.120.260">
    <property type="entry name" value="Galactose-binding domain-like"/>
    <property type="match status" value="1"/>
</dbReference>
<protein>
    <submittedName>
        <fullName evidence="3">Family Hydrolase</fullName>
    </submittedName>
</protein>
<evidence type="ECO:0000313" key="4">
    <source>
        <dbReference type="Proteomes" id="UP000536711"/>
    </source>
</evidence>
<dbReference type="SMART" id="SM00939">
    <property type="entry name" value="PepX_C"/>
    <property type="match status" value="1"/>
</dbReference>
<dbReference type="InterPro" id="IPR005674">
    <property type="entry name" value="CocE/Ser_esterase"/>
</dbReference>
<dbReference type="AlphaFoldDB" id="A0A8H4NL08"/>
<dbReference type="InterPro" id="IPR000383">
    <property type="entry name" value="Xaa-Pro-like_dom"/>
</dbReference>
<dbReference type="Gene3D" id="3.40.50.1820">
    <property type="entry name" value="alpha/beta hydrolase"/>
    <property type="match status" value="1"/>
</dbReference>
<reference evidence="3 4" key="1">
    <citation type="submission" date="2020-01" db="EMBL/GenBank/DDBJ databases">
        <title>Identification and distribution of gene clusters putatively required for synthesis of sphingolipid metabolism inhibitors in phylogenetically diverse species of the filamentous fungus Fusarium.</title>
        <authorList>
            <person name="Kim H.-S."/>
            <person name="Busman M."/>
            <person name="Brown D.W."/>
            <person name="Divon H."/>
            <person name="Uhlig S."/>
            <person name="Proctor R.H."/>
        </authorList>
    </citation>
    <scope>NUCLEOTIDE SEQUENCE [LARGE SCALE GENOMIC DNA]</scope>
    <source>
        <strain evidence="3 4">NRRL 13308</strain>
    </source>
</reference>
<dbReference type="SUPFAM" id="SSF54909">
    <property type="entry name" value="Dimeric alpha+beta barrel"/>
    <property type="match status" value="1"/>
</dbReference>
<organism evidence="3 4">
    <name type="scientific">Fusarium acutatum</name>
    <dbReference type="NCBI Taxonomy" id="78861"/>
    <lineage>
        <taxon>Eukaryota</taxon>
        <taxon>Fungi</taxon>
        <taxon>Dikarya</taxon>
        <taxon>Ascomycota</taxon>
        <taxon>Pezizomycotina</taxon>
        <taxon>Sordariomycetes</taxon>
        <taxon>Hypocreomycetidae</taxon>
        <taxon>Hypocreales</taxon>
        <taxon>Nectriaceae</taxon>
        <taxon>Fusarium</taxon>
        <taxon>Fusarium fujikuroi species complex</taxon>
    </lineage>
</organism>
<keyword evidence="1 3" id="KW-0378">Hydrolase</keyword>
<dbReference type="InterPro" id="IPR013736">
    <property type="entry name" value="Xaa-Pro_dipept_C"/>
</dbReference>
<name>A0A8H4NL08_9HYPO</name>
<dbReference type="Proteomes" id="UP000536711">
    <property type="component" value="Unassembled WGS sequence"/>
</dbReference>
<dbReference type="Gene3D" id="3.30.70.100">
    <property type="match status" value="1"/>
</dbReference>
<evidence type="ECO:0000256" key="1">
    <source>
        <dbReference type="ARBA" id="ARBA00022801"/>
    </source>
</evidence>
<gene>
    <name evidence="3" type="ORF">FACUT_2318</name>
</gene>
<dbReference type="InterPro" id="IPR050585">
    <property type="entry name" value="Xaa-Pro_dipeptidyl-ppase/CocE"/>
</dbReference>
<dbReference type="Gene3D" id="1.10.3020.20">
    <property type="match status" value="1"/>
</dbReference>
<accession>A0A8H4NL08</accession>
<dbReference type="InterPro" id="IPR029058">
    <property type="entry name" value="AB_hydrolase_fold"/>
</dbReference>
<proteinExistence type="predicted"/>
<dbReference type="InterPro" id="IPR008979">
    <property type="entry name" value="Galactose-bd-like_sf"/>
</dbReference>
<evidence type="ECO:0000313" key="3">
    <source>
        <dbReference type="EMBL" id="KAF4442094.1"/>
    </source>
</evidence>
<dbReference type="Pfam" id="PF02129">
    <property type="entry name" value="Peptidase_S15"/>
    <property type="match status" value="1"/>
</dbReference>
<keyword evidence="4" id="KW-1185">Reference proteome</keyword>
<dbReference type="NCBIfam" id="TIGR00976">
    <property type="entry name" value="CocE_NonD"/>
    <property type="match status" value="2"/>
</dbReference>